<dbReference type="Gene3D" id="3.20.20.450">
    <property type="entry name" value="EAL domain"/>
    <property type="match status" value="1"/>
</dbReference>
<feature type="domain" description="PAS" evidence="1">
    <location>
        <begin position="150"/>
        <end position="205"/>
    </location>
</feature>
<dbReference type="SUPFAM" id="SSF55785">
    <property type="entry name" value="PYP-like sensor domain (PAS domain)"/>
    <property type="match status" value="2"/>
</dbReference>
<dbReference type="SMART" id="SM00091">
    <property type="entry name" value="PAS"/>
    <property type="match status" value="2"/>
</dbReference>
<feature type="domain" description="PAS" evidence="1">
    <location>
        <begin position="259"/>
        <end position="328"/>
    </location>
</feature>
<gene>
    <name evidence="5" type="ORF">DES38_102305</name>
</gene>
<protein>
    <submittedName>
        <fullName evidence="5">PAS domain S-box-containing protein/diguanylate cyclase (GGDEF)-like protein</fullName>
    </submittedName>
</protein>
<evidence type="ECO:0000259" key="2">
    <source>
        <dbReference type="PROSITE" id="PS50113"/>
    </source>
</evidence>
<accession>A0A2V3WH33</accession>
<evidence type="ECO:0000313" key="6">
    <source>
        <dbReference type="Proteomes" id="UP000247922"/>
    </source>
</evidence>
<dbReference type="SMART" id="SM00267">
    <property type="entry name" value="GGDEF"/>
    <property type="match status" value="1"/>
</dbReference>
<dbReference type="OrthoDB" id="9759607at2"/>
<dbReference type="InterPro" id="IPR013656">
    <property type="entry name" value="PAS_4"/>
</dbReference>
<dbReference type="SUPFAM" id="SSF141868">
    <property type="entry name" value="EAL domain-like"/>
    <property type="match status" value="1"/>
</dbReference>
<dbReference type="Pfam" id="PF08448">
    <property type="entry name" value="PAS_4"/>
    <property type="match status" value="1"/>
</dbReference>
<dbReference type="Gene3D" id="3.30.70.270">
    <property type="match status" value="1"/>
</dbReference>
<dbReference type="Pfam" id="PF00990">
    <property type="entry name" value="GGDEF"/>
    <property type="match status" value="1"/>
</dbReference>
<evidence type="ECO:0000259" key="1">
    <source>
        <dbReference type="PROSITE" id="PS50112"/>
    </source>
</evidence>
<feature type="domain" description="GGDEF" evidence="4">
    <location>
        <begin position="412"/>
        <end position="544"/>
    </location>
</feature>
<dbReference type="PROSITE" id="PS50887">
    <property type="entry name" value="GGDEF"/>
    <property type="match status" value="1"/>
</dbReference>
<proteinExistence type="predicted"/>
<dbReference type="InterPro" id="IPR000014">
    <property type="entry name" value="PAS"/>
</dbReference>
<comment type="caution">
    <text evidence="5">The sequence shown here is derived from an EMBL/GenBank/DDBJ whole genome shotgun (WGS) entry which is preliminary data.</text>
</comment>
<feature type="domain" description="PAC" evidence="2">
    <location>
        <begin position="331"/>
        <end position="382"/>
    </location>
</feature>
<dbReference type="InterPro" id="IPR043128">
    <property type="entry name" value="Rev_trsase/Diguanyl_cyclase"/>
</dbReference>
<dbReference type="Proteomes" id="UP000247922">
    <property type="component" value="Unassembled WGS sequence"/>
</dbReference>
<dbReference type="NCBIfam" id="TIGR00229">
    <property type="entry name" value="sensory_box"/>
    <property type="match status" value="2"/>
</dbReference>
<dbReference type="InterPro" id="IPR000160">
    <property type="entry name" value="GGDEF_dom"/>
</dbReference>
<dbReference type="EMBL" id="QJJR01000002">
    <property type="protein sequence ID" value="PXW92721.1"/>
    <property type="molecule type" value="Genomic_DNA"/>
</dbReference>
<dbReference type="Gene3D" id="3.30.450.20">
    <property type="entry name" value="PAS domain"/>
    <property type="match status" value="2"/>
</dbReference>
<dbReference type="PANTHER" id="PTHR44757">
    <property type="entry name" value="DIGUANYLATE CYCLASE DGCP"/>
    <property type="match status" value="1"/>
</dbReference>
<dbReference type="AlphaFoldDB" id="A0A2V3WH33"/>
<dbReference type="Pfam" id="PF00563">
    <property type="entry name" value="EAL"/>
    <property type="match status" value="1"/>
</dbReference>
<evidence type="ECO:0000259" key="3">
    <source>
        <dbReference type="PROSITE" id="PS50883"/>
    </source>
</evidence>
<dbReference type="InterPro" id="IPR001610">
    <property type="entry name" value="PAC"/>
</dbReference>
<dbReference type="PROSITE" id="PS50883">
    <property type="entry name" value="EAL"/>
    <property type="match status" value="1"/>
</dbReference>
<dbReference type="SMART" id="SM00086">
    <property type="entry name" value="PAC"/>
    <property type="match status" value="2"/>
</dbReference>
<sequence>MLTISDLSYAALTSLLNISDLSTFLFSQNTLDKELELSYMNQKSHEKTGLSITKNRPLNVNDIFNIHRAEKDQLIETLHTGIVTHQRLQLIRNKDITLVDVKVVPLTIENSQTFLLVMATNLDQAIFDEAPTLIDRLANRSLYMHTPHAIFVMDDLGRLLRTNPAGLGLLEYREDECINMHFTDFIDESDHSHGLKAFQAVLAGEVTETVLLGLTKSQEHRHLKIKGIPIQDDTKIVGIVGIVDDVTEEKATQDLLKYAQLQYKSLFTNNIETVATFDLNGKFVDLNDATITLTGYQREELLGRSFEFLLTSDVKALTLDFFNSAQSGVTKEYETKIIHKQGKVLNIYVTLIPIVVDDDIKGINCIVKDMTEKIELHAQLHHMAYHDHLTGLKNQMALYRDFDKLISEQPKDAHALLFIDLDRFKLINDALGHAKGDLVLKQMAMRLNEKLTSEVSVYRYGGDEFIILYKQTTFEKLTSFSQALIEIMSIPYLIDGIDVVNTPSIGISTYPRDGIMLDALIKKADKAMYFAKREKKSTFQFYRDQLPAVTEGYLETEALLRKAIKKNEFVLLYQPQIDAVTKEIFGVEALIRWHREGHGIIPPNDFIPLAEESGLIVPIGKWVFEEAVRAINFWKDAGISPLPVSINLSIRQFYQAELVQMITSILTEANIDPALITIEITESIAMDATSALPILKELKALGLTISIDDFGTGYSSLSYLKKFPIDYLKIDQSFVRDMTTNKDDRDIIESIILLGHRLNKVLIAEGVETREHVDVLGQLGCDMFQGYHFSKPISKNAIIDYYTTFNFDQQ</sequence>
<dbReference type="PROSITE" id="PS50113">
    <property type="entry name" value="PAC"/>
    <property type="match status" value="1"/>
</dbReference>
<dbReference type="InterPro" id="IPR052155">
    <property type="entry name" value="Biofilm_reg_signaling"/>
</dbReference>
<dbReference type="InterPro" id="IPR035965">
    <property type="entry name" value="PAS-like_dom_sf"/>
</dbReference>
<dbReference type="CDD" id="cd01948">
    <property type="entry name" value="EAL"/>
    <property type="match status" value="1"/>
</dbReference>
<dbReference type="InterPro" id="IPR029787">
    <property type="entry name" value="Nucleotide_cyclase"/>
</dbReference>
<dbReference type="InterPro" id="IPR000700">
    <property type="entry name" value="PAS-assoc_C"/>
</dbReference>
<evidence type="ECO:0000313" key="5">
    <source>
        <dbReference type="EMBL" id="PXW92721.1"/>
    </source>
</evidence>
<dbReference type="CDD" id="cd01949">
    <property type="entry name" value="GGDEF"/>
    <property type="match status" value="1"/>
</dbReference>
<dbReference type="SUPFAM" id="SSF55073">
    <property type="entry name" value="Nucleotide cyclase"/>
    <property type="match status" value="1"/>
</dbReference>
<organism evidence="5 6">
    <name type="scientific">Streptohalobacillus salinus</name>
    <dbReference type="NCBI Taxonomy" id="621096"/>
    <lineage>
        <taxon>Bacteria</taxon>
        <taxon>Bacillati</taxon>
        <taxon>Bacillota</taxon>
        <taxon>Bacilli</taxon>
        <taxon>Bacillales</taxon>
        <taxon>Bacillaceae</taxon>
        <taxon>Streptohalobacillus</taxon>
    </lineage>
</organism>
<dbReference type="RefSeq" id="WP_110250592.1">
    <property type="nucleotide sequence ID" value="NZ_QJJR01000002.1"/>
</dbReference>
<dbReference type="PROSITE" id="PS50112">
    <property type="entry name" value="PAS"/>
    <property type="match status" value="2"/>
</dbReference>
<keyword evidence="6" id="KW-1185">Reference proteome</keyword>
<dbReference type="InterPro" id="IPR035919">
    <property type="entry name" value="EAL_sf"/>
</dbReference>
<dbReference type="SMART" id="SM00052">
    <property type="entry name" value="EAL"/>
    <property type="match status" value="1"/>
</dbReference>
<dbReference type="CDD" id="cd00130">
    <property type="entry name" value="PAS"/>
    <property type="match status" value="2"/>
</dbReference>
<feature type="domain" description="EAL" evidence="3">
    <location>
        <begin position="553"/>
        <end position="806"/>
    </location>
</feature>
<dbReference type="NCBIfam" id="TIGR00254">
    <property type="entry name" value="GGDEF"/>
    <property type="match status" value="1"/>
</dbReference>
<evidence type="ECO:0000259" key="4">
    <source>
        <dbReference type="PROSITE" id="PS50887"/>
    </source>
</evidence>
<name>A0A2V3WH33_9BACI</name>
<reference evidence="5 6" key="1">
    <citation type="submission" date="2018-05" db="EMBL/GenBank/DDBJ databases">
        <title>Genomic Encyclopedia of Type Strains, Phase IV (KMG-IV): sequencing the most valuable type-strain genomes for metagenomic binning, comparative biology and taxonomic classification.</title>
        <authorList>
            <person name="Goeker M."/>
        </authorList>
    </citation>
    <scope>NUCLEOTIDE SEQUENCE [LARGE SCALE GENOMIC DNA]</scope>
    <source>
        <strain evidence="5 6">DSM 22440</strain>
    </source>
</reference>
<dbReference type="Pfam" id="PF13426">
    <property type="entry name" value="PAS_9"/>
    <property type="match status" value="1"/>
</dbReference>
<dbReference type="InterPro" id="IPR001633">
    <property type="entry name" value="EAL_dom"/>
</dbReference>
<dbReference type="PANTHER" id="PTHR44757:SF2">
    <property type="entry name" value="BIOFILM ARCHITECTURE MAINTENANCE PROTEIN MBAA"/>
    <property type="match status" value="1"/>
</dbReference>